<dbReference type="AlphaFoldDB" id="A0A1B9ICK6"/>
<keyword evidence="2" id="KW-0472">Membrane</keyword>
<keyword evidence="5" id="KW-1185">Reference proteome</keyword>
<proteinExistence type="predicted"/>
<dbReference type="EMBL" id="CP144519">
    <property type="protein sequence ID" value="WWC66740.1"/>
    <property type="molecule type" value="Genomic_DNA"/>
</dbReference>
<accession>A0A1B9ICK6</accession>
<evidence type="ECO:0000313" key="5">
    <source>
        <dbReference type="Proteomes" id="UP000094020"/>
    </source>
</evidence>
<dbReference type="KEGG" id="kpin:30169049"/>
<reference evidence="3" key="1">
    <citation type="submission" date="2013-07" db="EMBL/GenBank/DDBJ databases">
        <title>The Genome Sequence of Cryptococcus pinus CBS10737.</title>
        <authorList>
            <consortium name="The Broad Institute Genome Sequencing Platform"/>
            <person name="Cuomo C."/>
            <person name="Litvintseva A."/>
            <person name="Chen Y."/>
            <person name="Heitman J."/>
            <person name="Sun S."/>
            <person name="Springer D."/>
            <person name="Dromer F."/>
            <person name="Young S.K."/>
            <person name="Zeng Q."/>
            <person name="Gargeya S."/>
            <person name="Fitzgerald M."/>
            <person name="Abouelleil A."/>
            <person name="Alvarado L."/>
            <person name="Berlin A.M."/>
            <person name="Chapman S.B."/>
            <person name="Dewar J."/>
            <person name="Goldberg J."/>
            <person name="Griggs A."/>
            <person name="Gujja S."/>
            <person name="Hansen M."/>
            <person name="Howarth C."/>
            <person name="Imamovic A."/>
            <person name="Larimer J."/>
            <person name="McCowan C."/>
            <person name="Murphy C."/>
            <person name="Pearson M."/>
            <person name="Priest M."/>
            <person name="Roberts A."/>
            <person name="Saif S."/>
            <person name="Shea T."/>
            <person name="Sykes S."/>
            <person name="Wortman J."/>
            <person name="Nusbaum C."/>
            <person name="Birren B."/>
        </authorList>
    </citation>
    <scope>NUCLEOTIDE SEQUENCE [LARGE SCALE GENOMIC DNA]</scope>
    <source>
        <strain evidence="3">CBS 10737</strain>
    </source>
</reference>
<dbReference type="EMBL" id="KI894007">
    <property type="protein sequence ID" value="OCF53378.1"/>
    <property type="molecule type" value="Genomic_DNA"/>
</dbReference>
<evidence type="ECO:0000256" key="2">
    <source>
        <dbReference type="SAM" id="Phobius"/>
    </source>
</evidence>
<reference evidence="4" key="2">
    <citation type="submission" date="2013-07" db="EMBL/GenBank/DDBJ databases">
        <authorList>
            <consortium name="The Broad Institute Genome Sequencing Platform"/>
            <person name="Cuomo C."/>
            <person name="Litvintseva A."/>
            <person name="Chen Y."/>
            <person name="Heitman J."/>
            <person name="Sun S."/>
            <person name="Springer D."/>
            <person name="Dromer F."/>
            <person name="Young S.K."/>
            <person name="Zeng Q."/>
            <person name="Gargeya S."/>
            <person name="Fitzgerald M."/>
            <person name="Abouelleil A."/>
            <person name="Alvarado L."/>
            <person name="Berlin A.M."/>
            <person name="Chapman S.B."/>
            <person name="Dewar J."/>
            <person name="Goldberg J."/>
            <person name="Griggs A."/>
            <person name="Gujja S."/>
            <person name="Hansen M."/>
            <person name="Howarth C."/>
            <person name="Imamovic A."/>
            <person name="Larimer J."/>
            <person name="McCowan C."/>
            <person name="Murphy C."/>
            <person name="Pearson M."/>
            <person name="Priest M."/>
            <person name="Roberts A."/>
            <person name="Saif S."/>
            <person name="Shea T."/>
            <person name="Sykes S."/>
            <person name="Wortman J."/>
            <person name="Nusbaum C."/>
            <person name="Birren B."/>
        </authorList>
    </citation>
    <scope>NUCLEOTIDE SEQUENCE</scope>
    <source>
        <strain evidence="4">CBS 10737</strain>
    </source>
</reference>
<gene>
    <name evidence="3" type="ORF">I206_00680</name>
    <name evidence="4" type="ORF">I206_100645</name>
</gene>
<organism evidence="3">
    <name type="scientific">Kwoniella pini CBS 10737</name>
    <dbReference type="NCBI Taxonomy" id="1296096"/>
    <lineage>
        <taxon>Eukaryota</taxon>
        <taxon>Fungi</taxon>
        <taxon>Dikarya</taxon>
        <taxon>Basidiomycota</taxon>
        <taxon>Agaricomycotina</taxon>
        <taxon>Tremellomycetes</taxon>
        <taxon>Tremellales</taxon>
        <taxon>Cryptococcaceae</taxon>
        <taxon>Kwoniella</taxon>
    </lineage>
</organism>
<reference evidence="4" key="4">
    <citation type="submission" date="2024-02" db="EMBL/GenBank/DDBJ databases">
        <title>Comparative genomics of Cryptococcus and Kwoniella reveals pathogenesis evolution and contrasting modes of karyotype evolution via chromosome fusion or intercentromeric recombination.</title>
        <authorList>
            <person name="Coelho M.A."/>
            <person name="David-Palma M."/>
            <person name="Shea T."/>
            <person name="Bowers K."/>
            <person name="McGinley-Smith S."/>
            <person name="Mohammad A.W."/>
            <person name="Gnirke A."/>
            <person name="Yurkov A.M."/>
            <person name="Nowrousian M."/>
            <person name="Sun S."/>
            <person name="Cuomo C.A."/>
            <person name="Heitman J."/>
        </authorList>
    </citation>
    <scope>NUCLEOTIDE SEQUENCE</scope>
    <source>
        <strain evidence="4">CBS 10737</strain>
    </source>
</reference>
<protein>
    <submittedName>
        <fullName evidence="3">Uncharacterized protein</fullName>
    </submittedName>
</protein>
<feature type="transmembrane region" description="Helical" evidence="2">
    <location>
        <begin position="79"/>
        <end position="97"/>
    </location>
</feature>
<feature type="region of interest" description="Disordered" evidence="1">
    <location>
        <begin position="1"/>
        <end position="49"/>
    </location>
</feature>
<name>A0A1B9ICK6_9TREE</name>
<evidence type="ECO:0000313" key="4">
    <source>
        <dbReference type="EMBL" id="WWC66740.1"/>
    </source>
</evidence>
<evidence type="ECO:0000313" key="3">
    <source>
        <dbReference type="EMBL" id="OCF53378.1"/>
    </source>
</evidence>
<sequence>MITSRQDSNNNPPSYDQIQKYTTPRDPSPIERRPSDLPSENEISKQVTQSFYNSEIDSRGLIENERKCINPWGHSPKTVYGTMGIVAGVLFFPWGLFW</sequence>
<keyword evidence="2" id="KW-1133">Transmembrane helix</keyword>
<reference evidence="3" key="3">
    <citation type="submission" date="2016-07" db="EMBL/GenBank/DDBJ databases">
        <title>Evolution of pathogenesis and genome organization in the Tremellales.</title>
        <authorList>
            <person name="Cuomo C."/>
            <person name="Litvintseva A."/>
            <person name="Heitman J."/>
            <person name="Chen Y."/>
            <person name="Sun S."/>
            <person name="Springer D."/>
            <person name="Dromer F."/>
            <person name="Young S."/>
            <person name="Zeng Q."/>
            <person name="Chapman S."/>
            <person name="Gujja S."/>
            <person name="Saif S."/>
            <person name="Birren B."/>
        </authorList>
    </citation>
    <scope>NUCLEOTIDE SEQUENCE</scope>
    <source>
        <strain evidence="3">CBS 10737</strain>
    </source>
</reference>
<evidence type="ECO:0000256" key="1">
    <source>
        <dbReference type="SAM" id="MobiDB-lite"/>
    </source>
</evidence>
<keyword evidence="2" id="KW-0812">Transmembrane</keyword>
<dbReference type="RefSeq" id="XP_019014597.1">
    <property type="nucleotide sequence ID" value="XM_019152459.1"/>
</dbReference>
<dbReference type="OrthoDB" id="2564984at2759"/>
<feature type="compositionally biased region" description="Polar residues" evidence="1">
    <location>
        <begin position="1"/>
        <end position="22"/>
    </location>
</feature>
<dbReference type="Proteomes" id="UP000094020">
    <property type="component" value="Chromosome 1"/>
</dbReference>
<dbReference type="GeneID" id="30169049"/>